<accession>W0JQH4</accession>
<evidence type="ECO:0000313" key="2">
    <source>
        <dbReference type="EMBL" id="AHG00853.1"/>
    </source>
</evidence>
<dbReference type="eggNOG" id="arCOG06228">
    <property type="taxonomic scope" value="Archaea"/>
</dbReference>
<sequence>MIGGMRQKAMKGMVSKLIDGEAGDLLTGLIAEKEIELIEKVVRLHDVIGLDSLEHIPEKEDRKETMKGMIQALVSDDVPGFYFDEIVSENIDNAEQARRYLDLEGDEWAAEVDKIVKSYRKQGDERPRSAIVAHYINEQFDCSVLEFVTRVVIWKPNQHQNVASTVLLGNLAAVGQGIDRAADALEEVNQTDE</sequence>
<dbReference type="GeneID" id="25144727"/>
<dbReference type="KEGG" id="hlr:HALLA_09650"/>
<dbReference type="HOGENOM" id="CLU_1405940_0_0_2"/>
<organism evidence="1 3">
    <name type="scientific">Halostagnicola larsenii XH-48</name>
    <dbReference type="NCBI Taxonomy" id="797299"/>
    <lineage>
        <taxon>Archaea</taxon>
        <taxon>Methanobacteriati</taxon>
        <taxon>Methanobacteriota</taxon>
        <taxon>Stenosarchaea group</taxon>
        <taxon>Halobacteria</taxon>
        <taxon>Halobacteriales</taxon>
        <taxon>Natrialbaceae</taxon>
        <taxon>Halostagnicola</taxon>
    </lineage>
</organism>
<keyword evidence="3" id="KW-1185">Reference proteome</keyword>
<proteinExistence type="predicted"/>
<protein>
    <submittedName>
        <fullName evidence="1">Uncharacterized protein</fullName>
    </submittedName>
</protein>
<dbReference type="EMBL" id="CP007055">
    <property type="protein sequence ID" value="AHG00853.1"/>
    <property type="molecule type" value="Genomic_DNA"/>
</dbReference>
<evidence type="ECO:0000313" key="1">
    <source>
        <dbReference type="EMBL" id="AHG00834.1"/>
    </source>
</evidence>
<dbReference type="KEGG" id="hlr:HALLA_09485"/>
<dbReference type="RefSeq" id="WP_049952270.1">
    <property type="nucleotide sequence ID" value="NZ_CP007055.1"/>
</dbReference>
<evidence type="ECO:0000313" key="3">
    <source>
        <dbReference type="Proteomes" id="UP000019024"/>
    </source>
</evidence>
<dbReference type="Proteomes" id="UP000019024">
    <property type="component" value="Chromosome"/>
</dbReference>
<dbReference type="STRING" id="797299.HALLA_09485"/>
<gene>
    <name evidence="1" type="ORF">HALLA_09485</name>
    <name evidence="2" type="ORF">HALLA_09650</name>
</gene>
<dbReference type="EMBL" id="CP007055">
    <property type="protein sequence ID" value="AHG00834.1"/>
    <property type="molecule type" value="Genomic_DNA"/>
</dbReference>
<name>W0JQH4_9EURY</name>
<reference evidence="1 3" key="1">
    <citation type="submission" date="2014-01" db="EMBL/GenBank/DDBJ databases">
        <authorList>
            <consortium name="DOE Joint Genome Institute"/>
            <person name="Anderson I."/>
            <person name="Huntemann M."/>
            <person name="Han J."/>
            <person name="Chen A."/>
            <person name="Kyrpides N."/>
            <person name="Mavromatis K."/>
            <person name="Markowitz V."/>
            <person name="Palaniappan K."/>
            <person name="Ivanova N."/>
            <person name="Schaumberg A."/>
            <person name="Pati A."/>
            <person name="Liolios K."/>
            <person name="Nordberg H.P."/>
            <person name="Cantor M.N."/>
            <person name="Hua S.X."/>
            <person name="Woyke T."/>
        </authorList>
    </citation>
    <scope>NUCLEOTIDE SEQUENCE [LARGE SCALE GENOMIC DNA]</scope>
    <source>
        <strain evidence="1 3">XH-48</strain>
    </source>
</reference>
<dbReference type="AlphaFoldDB" id="W0JQH4"/>